<protein>
    <submittedName>
        <fullName evidence="1">Uncharacterized protein</fullName>
    </submittedName>
</protein>
<reference evidence="1" key="1">
    <citation type="journal article" date="2020" name="Nature">
        <title>Giant virus diversity and host interactions through global metagenomics.</title>
        <authorList>
            <person name="Schulz F."/>
            <person name="Roux S."/>
            <person name="Paez-Espino D."/>
            <person name="Jungbluth S."/>
            <person name="Walsh D.A."/>
            <person name="Denef V.J."/>
            <person name="McMahon K.D."/>
            <person name="Konstantinidis K.T."/>
            <person name="Eloe-Fadrosh E.A."/>
            <person name="Kyrpides N.C."/>
            <person name="Woyke T."/>
        </authorList>
    </citation>
    <scope>NUCLEOTIDE SEQUENCE</scope>
    <source>
        <strain evidence="1">GVMAG-M-3300023179-92</strain>
    </source>
</reference>
<evidence type="ECO:0000313" key="1">
    <source>
        <dbReference type="EMBL" id="QHT78786.1"/>
    </source>
</evidence>
<dbReference type="AlphaFoldDB" id="A0A6C0HF61"/>
<accession>A0A6C0HF61</accession>
<organism evidence="1">
    <name type="scientific">viral metagenome</name>
    <dbReference type="NCBI Taxonomy" id="1070528"/>
    <lineage>
        <taxon>unclassified sequences</taxon>
        <taxon>metagenomes</taxon>
        <taxon>organismal metagenomes</taxon>
    </lineage>
</organism>
<proteinExistence type="predicted"/>
<name>A0A6C0HF61_9ZZZZ</name>
<dbReference type="EMBL" id="MN739937">
    <property type="protein sequence ID" value="QHT78786.1"/>
    <property type="molecule type" value="Genomic_DNA"/>
</dbReference>
<sequence>MSYYDRILTVLPSDEPITFSGLLAKLNISTDKTTYVIDGLKKGIKLGTIKMIQVPLEKRLYVGHCYQKNIN</sequence>